<dbReference type="EMBL" id="SFBE01000390">
    <property type="protein sequence ID" value="TRU43835.1"/>
    <property type="molecule type" value="Genomic_DNA"/>
</dbReference>
<proteinExistence type="predicted"/>
<organism evidence="1 2">
    <name type="scientific">Microcystis aeruginosa Ma_QC_Ch_20071001_S25D</name>
    <dbReference type="NCBI Taxonomy" id="2486250"/>
    <lineage>
        <taxon>Bacteria</taxon>
        <taxon>Bacillati</taxon>
        <taxon>Cyanobacteriota</taxon>
        <taxon>Cyanophyceae</taxon>
        <taxon>Oscillatoriophycideae</taxon>
        <taxon>Chroococcales</taxon>
        <taxon>Microcystaceae</taxon>
        <taxon>Microcystis</taxon>
    </lineage>
</organism>
<dbReference type="Proteomes" id="UP000316958">
    <property type="component" value="Unassembled WGS sequence"/>
</dbReference>
<name>A0A552FAT6_MICAE</name>
<gene>
    <name evidence="1" type="ORF">EWV57_23675</name>
</gene>
<protein>
    <submittedName>
        <fullName evidence="1">Uncharacterized protein</fullName>
    </submittedName>
</protein>
<accession>A0A552FAT6</accession>
<comment type="caution">
    <text evidence="1">The sequence shown here is derived from an EMBL/GenBank/DDBJ whole genome shotgun (WGS) entry which is preliminary data.</text>
</comment>
<reference evidence="1 2" key="1">
    <citation type="submission" date="2019-01" db="EMBL/GenBank/DDBJ databases">
        <title>Coherence of Microcystis species and biogeography revealed through population genomics.</title>
        <authorList>
            <person name="Perez-Carrascal O.M."/>
            <person name="Terrat Y."/>
            <person name="Giani A."/>
            <person name="Fortin N."/>
            <person name="Tromas N."/>
            <person name="Shapiro B.J."/>
        </authorList>
    </citation>
    <scope>NUCLEOTIDE SEQUENCE [LARGE SCALE GENOMIC DNA]</scope>
    <source>
        <strain evidence="1">Ma_QC_Ch_20071001_S25D</strain>
    </source>
</reference>
<sequence length="67" mass="7595">MGGLWVVMSVISYQLSVTSYQLSVISYQLPVISYQLSVIRCEFLVNSIKRQARSCLLTVYCSLFTAH</sequence>
<evidence type="ECO:0000313" key="1">
    <source>
        <dbReference type="EMBL" id="TRU43835.1"/>
    </source>
</evidence>
<dbReference type="AlphaFoldDB" id="A0A552FAT6"/>
<evidence type="ECO:0000313" key="2">
    <source>
        <dbReference type="Proteomes" id="UP000316958"/>
    </source>
</evidence>